<dbReference type="Proteomes" id="UP001149954">
    <property type="component" value="Unassembled WGS sequence"/>
</dbReference>
<dbReference type="EMBL" id="JAPWDS010000003">
    <property type="protein sequence ID" value="KAJ5503076.1"/>
    <property type="molecule type" value="Genomic_DNA"/>
</dbReference>
<reference evidence="1" key="1">
    <citation type="submission" date="2022-12" db="EMBL/GenBank/DDBJ databases">
        <authorList>
            <person name="Petersen C."/>
        </authorList>
    </citation>
    <scope>NUCLEOTIDE SEQUENCE</scope>
    <source>
        <strain evidence="1">IBT 29495</strain>
    </source>
</reference>
<gene>
    <name evidence="1" type="ORF">N7463_005950</name>
</gene>
<proteinExistence type="predicted"/>
<evidence type="ECO:0000313" key="1">
    <source>
        <dbReference type="EMBL" id="KAJ5503076.1"/>
    </source>
</evidence>
<evidence type="ECO:0000313" key="2">
    <source>
        <dbReference type="Proteomes" id="UP001149954"/>
    </source>
</evidence>
<sequence length="89" mass="10130">MKASPMGFNTLNPFDFAPTRDDRNLYISKLLPSSKYTGVKWTSGCGDSGSSHYLSTLEKVIIIARSEDRYITAREEWRHREGISLENDT</sequence>
<protein>
    <submittedName>
        <fullName evidence="1">Uncharacterized protein</fullName>
    </submittedName>
</protein>
<comment type="caution">
    <text evidence="1">The sequence shown here is derived from an EMBL/GenBank/DDBJ whole genome shotgun (WGS) entry which is preliminary data.</text>
</comment>
<organism evidence="1 2">
    <name type="scientific">Penicillium fimorum</name>
    <dbReference type="NCBI Taxonomy" id="1882269"/>
    <lineage>
        <taxon>Eukaryota</taxon>
        <taxon>Fungi</taxon>
        <taxon>Dikarya</taxon>
        <taxon>Ascomycota</taxon>
        <taxon>Pezizomycotina</taxon>
        <taxon>Eurotiomycetes</taxon>
        <taxon>Eurotiomycetidae</taxon>
        <taxon>Eurotiales</taxon>
        <taxon>Aspergillaceae</taxon>
        <taxon>Penicillium</taxon>
    </lineage>
</organism>
<keyword evidence="2" id="KW-1185">Reference proteome</keyword>
<accession>A0A9X0C668</accession>
<name>A0A9X0C668_9EURO</name>
<dbReference type="AlphaFoldDB" id="A0A9X0C668"/>
<reference evidence="1" key="2">
    <citation type="journal article" date="2023" name="IMA Fungus">
        <title>Comparative genomic study of the Penicillium genus elucidates a diverse pangenome and 15 lateral gene transfer events.</title>
        <authorList>
            <person name="Petersen C."/>
            <person name="Sorensen T."/>
            <person name="Nielsen M.R."/>
            <person name="Sondergaard T.E."/>
            <person name="Sorensen J.L."/>
            <person name="Fitzpatrick D.A."/>
            <person name="Frisvad J.C."/>
            <person name="Nielsen K.L."/>
        </authorList>
    </citation>
    <scope>NUCLEOTIDE SEQUENCE</scope>
    <source>
        <strain evidence="1">IBT 29495</strain>
    </source>
</reference>